<dbReference type="AlphaFoldDB" id="A0AAD6ZV33"/>
<proteinExistence type="predicted"/>
<comment type="caution">
    <text evidence="1">The sequence shown here is derived from an EMBL/GenBank/DDBJ whole genome shotgun (WGS) entry which is preliminary data.</text>
</comment>
<reference evidence="1" key="1">
    <citation type="submission" date="2023-03" db="EMBL/GenBank/DDBJ databases">
        <title>Massive genome expansion in bonnet fungi (Mycena s.s.) driven by repeated elements and novel gene families across ecological guilds.</title>
        <authorList>
            <consortium name="Lawrence Berkeley National Laboratory"/>
            <person name="Harder C.B."/>
            <person name="Miyauchi S."/>
            <person name="Viragh M."/>
            <person name="Kuo A."/>
            <person name="Thoen E."/>
            <person name="Andreopoulos B."/>
            <person name="Lu D."/>
            <person name="Skrede I."/>
            <person name="Drula E."/>
            <person name="Henrissat B."/>
            <person name="Morin E."/>
            <person name="Kohler A."/>
            <person name="Barry K."/>
            <person name="LaButti K."/>
            <person name="Morin E."/>
            <person name="Salamov A."/>
            <person name="Lipzen A."/>
            <person name="Mereny Z."/>
            <person name="Hegedus B."/>
            <person name="Baldrian P."/>
            <person name="Stursova M."/>
            <person name="Weitz H."/>
            <person name="Taylor A."/>
            <person name="Grigoriev I.V."/>
            <person name="Nagy L.G."/>
            <person name="Martin F."/>
            <person name="Kauserud H."/>
        </authorList>
    </citation>
    <scope>NUCLEOTIDE SEQUENCE</scope>
    <source>
        <strain evidence="1">CBHHK002</strain>
    </source>
</reference>
<evidence type="ECO:0000313" key="2">
    <source>
        <dbReference type="Proteomes" id="UP001218218"/>
    </source>
</evidence>
<keyword evidence="2" id="KW-1185">Reference proteome</keyword>
<name>A0AAD6ZV33_9AGAR</name>
<sequence>MIEDLGLQEAEALSIKELLNTVLAISQDEIEEKSDKSFDELTEGECTSITCSIVDVQLNEDTFDALSDDLKALADFFLFSGCCSHKDSNMFAGGCRKMGDAWPKGEEPVLLANKAKNLTIRLGQKGSAVVKAAENASAQGIVKVTALLSALLRHKDKDKGYQDNYWMFMEENLFDLCGETNREFVWIHPGGY</sequence>
<accession>A0AAD6ZV33</accession>
<evidence type="ECO:0000313" key="1">
    <source>
        <dbReference type="EMBL" id="KAJ7340815.1"/>
    </source>
</evidence>
<organism evidence="1 2">
    <name type="scientific">Mycena albidolilacea</name>
    <dbReference type="NCBI Taxonomy" id="1033008"/>
    <lineage>
        <taxon>Eukaryota</taxon>
        <taxon>Fungi</taxon>
        <taxon>Dikarya</taxon>
        <taxon>Basidiomycota</taxon>
        <taxon>Agaricomycotina</taxon>
        <taxon>Agaricomycetes</taxon>
        <taxon>Agaricomycetidae</taxon>
        <taxon>Agaricales</taxon>
        <taxon>Marasmiineae</taxon>
        <taxon>Mycenaceae</taxon>
        <taxon>Mycena</taxon>
    </lineage>
</organism>
<dbReference type="EMBL" id="JARIHO010000026">
    <property type="protein sequence ID" value="KAJ7340815.1"/>
    <property type="molecule type" value="Genomic_DNA"/>
</dbReference>
<protein>
    <submittedName>
        <fullName evidence="1">Uncharacterized protein</fullName>
    </submittedName>
</protein>
<gene>
    <name evidence="1" type="ORF">DFH08DRAFT_963671</name>
</gene>
<dbReference type="Proteomes" id="UP001218218">
    <property type="component" value="Unassembled WGS sequence"/>
</dbReference>